<dbReference type="PANTHER" id="PTHR11006">
    <property type="entry name" value="PROTEIN ARGININE N-METHYLTRANSFERASE"/>
    <property type="match status" value="1"/>
</dbReference>
<name>A0A844YTD0_9SPHN</name>
<dbReference type="PANTHER" id="PTHR11006:SF4">
    <property type="entry name" value="PROTEIN ARGININE N-METHYLTRANSFERASE 7"/>
    <property type="match status" value="1"/>
</dbReference>
<evidence type="ECO:0000313" key="1">
    <source>
        <dbReference type="EMBL" id="MXO70310.1"/>
    </source>
</evidence>
<dbReference type="CDD" id="cd02440">
    <property type="entry name" value="AdoMet_MTases"/>
    <property type="match status" value="1"/>
</dbReference>
<keyword evidence="1" id="KW-0489">Methyltransferase</keyword>
<dbReference type="AlphaFoldDB" id="A0A844YTD0"/>
<protein>
    <submittedName>
        <fullName evidence="1">Methyltransferase domain-containing protein</fullName>
    </submittedName>
</protein>
<dbReference type="GO" id="GO:0042054">
    <property type="term" value="F:histone methyltransferase activity"/>
    <property type="evidence" value="ECO:0007669"/>
    <property type="project" value="TreeGrafter"/>
</dbReference>
<keyword evidence="1" id="KW-0808">Transferase</keyword>
<keyword evidence="2" id="KW-1185">Reference proteome</keyword>
<dbReference type="Gene3D" id="3.40.50.150">
    <property type="entry name" value="Vaccinia Virus protein VP39"/>
    <property type="match status" value="1"/>
</dbReference>
<dbReference type="SUPFAM" id="SSF53335">
    <property type="entry name" value="S-adenosyl-L-methionine-dependent methyltransferases"/>
    <property type="match status" value="1"/>
</dbReference>
<dbReference type="GO" id="GO:0032259">
    <property type="term" value="P:methylation"/>
    <property type="evidence" value="ECO:0007669"/>
    <property type="project" value="UniProtKB-KW"/>
</dbReference>
<dbReference type="RefSeq" id="WP_160770244.1">
    <property type="nucleotide sequence ID" value="NZ_WTYV01000001.1"/>
</dbReference>
<organism evidence="1 2">
    <name type="scientific">Alteraurantiacibacter buctensis</name>
    <dbReference type="NCBI Taxonomy" id="1503981"/>
    <lineage>
        <taxon>Bacteria</taxon>
        <taxon>Pseudomonadati</taxon>
        <taxon>Pseudomonadota</taxon>
        <taxon>Alphaproteobacteria</taxon>
        <taxon>Sphingomonadales</taxon>
        <taxon>Erythrobacteraceae</taxon>
        <taxon>Alteraurantiacibacter</taxon>
    </lineage>
</organism>
<proteinExistence type="predicted"/>
<sequence length="345" mass="37283">MTVAGQGSPFFDSPEQFLTVGHGLAARGKGEAARAWVMDGLAANPGSKLHRELGRLILSHGMDDFHLGMLQDSRRNALYRQAIEKVAPGRVVLDIGTGSGLLSMIAARAGAERVVTCEFTPTMAATARAIIAANGLADRITVHDCHSNRLDRDRDLAGGADLVVSEIFASDVVGESMQPSLEHARTHLCRPDALFVPPAGQAVVVLACDPHEPGPLGEVEGFDLSALNGHLEPMRRVKAWDPDLVLCSEPADLFSFAYRAGEPIAQTGRASVRLAARGGRVTGVLQWLRIDFGDGLVYENAPGPDRTPHWELFYHPFDNPRDLSPGELVEVHGFFHRHAMVVWAD</sequence>
<dbReference type="InterPro" id="IPR025799">
    <property type="entry name" value="Arg_MeTrfase"/>
</dbReference>
<reference evidence="1 2" key="1">
    <citation type="submission" date="2019-12" db="EMBL/GenBank/DDBJ databases">
        <title>Genomic-based taxomic classification of the family Erythrobacteraceae.</title>
        <authorList>
            <person name="Xu L."/>
        </authorList>
    </citation>
    <scope>NUCLEOTIDE SEQUENCE [LARGE SCALE GENOMIC DNA]</scope>
    <source>
        <strain evidence="1 2">M0322</strain>
    </source>
</reference>
<dbReference type="InterPro" id="IPR029063">
    <property type="entry name" value="SAM-dependent_MTases_sf"/>
</dbReference>
<dbReference type="OrthoDB" id="5383291at2"/>
<gene>
    <name evidence="1" type="ORF">GRI99_01525</name>
</gene>
<dbReference type="Gene3D" id="2.70.160.11">
    <property type="entry name" value="Hnrnp arginine n-methyltransferase1"/>
    <property type="match status" value="1"/>
</dbReference>
<dbReference type="Pfam" id="PF06325">
    <property type="entry name" value="PrmA"/>
    <property type="match status" value="1"/>
</dbReference>
<dbReference type="Proteomes" id="UP000466966">
    <property type="component" value="Unassembled WGS sequence"/>
</dbReference>
<dbReference type="PROSITE" id="PS51678">
    <property type="entry name" value="SAM_MT_PRMT"/>
    <property type="match status" value="1"/>
</dbReference>
<comment type="caution">
    <text evidence="1">The sequence shown here is derived from an EMBL/GenBank/DDBJ whole genome shotgun (WGS) entry which is preliminary data.</text>
</comment>
<accession>A0A844YTD0</accession>
<dbReference type="EMBL" id="WTYV01000001">
    <property type="protein sequence ID" value="MXO70310.1"/>
    <property type="molecule type" value="Genomic_DNA"/>
</dbReference>
<dbReference type="GO" id="GO:0016274">
    <property type="term" value="F:protein-arginine N-methyltransferase activity"/>
    <property type="evidence" value="ECO:0007669"/>
    <property type="project" value="InterPro"/>
</dbReference>
<evidence type="ECO:0000313" key="2">
    <source>
        <dbReference type="Proteomes" id="UP000466966"/>
    </source>
</evidence>